<dbReference type="GO" id="GO:0005634">
    <property type="term" value="C:nucleus"/>
    <property type="evidence" value="ECO:0007669"/>
    <property type="project" value="UniProtKB-SubCell"/>
</dbReference>
<proteinExistence type="predicted"/>
<keyword evidence="4" id="KW-0862">Zinc</keyword>
<dbReference type="Proteomes" id="UP000789759">
    <property type="component" value="Unassembled WGS sequence"/>
</dbReference>
<evidence type="ECO:0000256" key="2">
    <source>
        <dbReference type="ARBA" id="ARBA00022723"/>
    </source>
</evidence>
<protein>
    <submittedName>
        <fullName evidence="6">4027_t:CDS:1</fullName>
    </submittedName>
</protein>
<dbReference type="InterPro" id="IPR012337">
    <property type="entry name" value="RNaseH-like_sf"/>
</dbReference>
<evidence type="ECO:0000256" key="4">
    <source>
        <dbReference type="ARBA" id="ARBA00022833"/>
    </source>
</evidence>
<gene>
    <name evidence="6" type="ORF">CPELLU_LOCUS7376</name>
</gene>
<evidence type="ECO:0000313" key="6">
    <source>
        <dbReference type="EMBL" id="CAG8609361.1"/>
    </source>
</evidence>
<feature type="non-terminal residue" evidence="6">
    <location>
        <position position="199"/>
    </location>
</feature>
<keyword evidence="7" id="KW-1185">Reference proteome</keyword>
<evidence type="ECO:0000256" key="5">
    <source>
        <dbReference type="ARBA" id="ARBA00023242"/>
    </source>
</evidence>
<keyword evidence="2" id="KW-0479">Metal-binding</keyword>
<keyword evidence="3" id="KW-0863">Zinc-finger</keyword>
<reference evidence="6" key="1">
    <citation type="submission" date="2021-06" db="EMBL/GenBank/DDBJ databases">
        <authorList>
            <person name="Kallberg Y."/>
            <person name="Tangrot J."/>
            <person name="Rosling A."/>
        </authorList>
    </citation>
    <scope>NUCLEOTIDE SEQUENCE</scope>
    <source>
        <strain evidence="6">FL966</strain>
    </source>
</reference>
<comment type="caution">
    <text evidence="6">The sequence shown here is derived from an EMBL/GenBank/DDBJ whole genome shotgun (WGS) entry which is preliminary data.</text>
</comment>
<evidence type="ECO:0000256" key="3">
    <source>
        <dbReference type="ARBA" id="ARBA00022771"/>
    </source>
</evidence>
<organism evidence="6 7">
    <name type="scientific">Cetraspora pellucida</name>
    <dbReference type="NCBI Taxonomy" id="1433469"/>
    <lineage>
        <taxon>Eukaryota</taxon>
        <taxon>Fungi</taxon>
        <taxon>Fungi incertae sedis</taxon>
        <taxon>Mucoromycota</taxon>
        <taxon>Glomeromycotina</taxon>
        <taxon>Glomeromycetes</taxon>
        <taxon>Diversisporales</taxon>
        <taxon>Gigasporaceae</taxon>
        <taxon>Cetraspora</taxon>
    </lineage>
</organism>
<name>A0A9N9CMX4_9GLOM</name>
<dbReference type="InterPro" id="IPR052035">
    <property type="entry name" value="ZnF_BED_domain_contain"/>
</dbReference>
<keyword evidence="5" id="KW-0539">Nucleus</keyword>
<dbReference type="GO" id="GO:0008270">
    <property type="term" value="F:zinc ion binding"/>
    <property type="evidence" value="ECO:0007669"/>
    <property type="project" value="UniProtKB-KW"/>
</dbReference>
<dbReference type="EMBL" id="CAJVQA010004925">
    <property type="protein sequence ID" value="CAG8609361.1"/>
    <property type="molecule type" value="Genomic_DNA"/>
</dbReference>
<dbReference type="PANTHER" id="PTHR46481">
    <property type="entry name" value="ZINC FINGER BED DOMAIN-CONTAINING PROTEIN 4"/>
    <property type="match status" value="1"/>
</dbReference>
<evidence type="ECO:0000256" key="1">
    <source>
        <dbReference type="ARBA" id="ARBA00004123"/>
    </source>
</evidence>
<evidence type="ECO:0000313" key="7">
    <source>
        <dbReference type="Proteomes" id="UP000789759"/>
    </source>
</evidence>
<dbReference type="AlphaFoldDB" id="A0A9N9CMX4"/>
<dbReference type="OrthoDB" id="10043784at2759"/>
<sequence>MAEFDPSFIIPSEHKIRTMIAKSYQYNQNNLQHLLTDMFKDVMIDIIYFPSPYTAKAIADTLNRAINKWNLQNRITSITTDNGSNIVSAILILNTMQSYNEKKDGFKLKKIMLSDEEWDLIDNLIDLLMPFEEDNNEDLYLIESENDTVTSYIASLLDPRYKNWDFIENEKVKSELFQQLRNEYEALNYSESNFELQKD</sequence>
<comment type="subcellular location">
    <subcellularLocation>
        <location evidence="1">Nucleus</location>
    </subcellularLocation>
</comment>
<dbReference type="SUPFAM" id="SSF53098">
    <property type="entry name" value="Ribonuclease H-like"/>
    <property type="match status" value="1"/>
</dbReference>
<dbReference type="PANTHER" id="PTHR46481:SF10">
    <property type="entry name" value="ZINC FINGER BED DOMAIN-CONTAINING PROTEIN 39"/>
    <property type="match status" value="1"/>
</dbReference>
<accession>A0A9N9CMX4</accession>